<keyword evidence="2" id="KW-1185">Reference proteome</keyword>
<reference evidence="1" key="1">
    <citation type="submission" date="2023-06" db="EMBL/GenBank/DDBJ databases">
        <authorList>
            <person name="DeJong R.J."/>
            <person name="Yoon E."/>
            <person name="Radersma M."/>
            <person name="Veenstra M."/>
            <person name="Churu J."/>
            <person name="Moleakunnel K."/>
            <person name="Weaver G."/>
            <person name="Hill E."/>
            <person name="Janvier A."/>
            <person name="Harlow L."/>
            <person name="Kramer C."/>
            <person name="Seinen K."/>
            <person name="Chen A."/>
            <person name="Minasian M."/>
            <person name="Doorn S."/>
            <person name="Dole C."/>
            <person name="Ramsey F."/>
            <person name="Nieze J."/>
            <person name="Baker A."/>
            <person name="Swierenga S."/>
            <person name="White A."/>
            <person name="Howland A."/>
            <person name="Ko C."/>
            <person name="Russell D.A."/>
            <person name="Jacobs-Sera D."/>
            <person name="Hatfull G.F."/>
        </authorList>
    </citation>
    <scope>NUCLEOTIDE SEQUENCE</scope>
</reference>
<dbReference type="Proteomes" id="UP001654496">
    <property type="component" value="Segment"/>
</dbReference>
<evidence type="ECO:0000313" key="1">
    <source>
        <dbReference type="EMBL" id="WKW85531.1"/>
    </source>
</evidence>
<proteinExistence type="predicted"/>
<protein>
    <submittedName>
        <fullName evidence="1">Uncharacterized protein</fullName>
    </submittedName>
</protein>
<sequence>MCDVQKALDSMVAVRFMDDHIVIPANCDDELREKLTDAKAQFEALLEPCDCEDGPHPVDARLTLFMPEDKAVQIYNSEARAQFIQAGKPWRPRP</sequence>
<accession>A0ACD4ULJ6</accession>
<dbReference type="EMBL" id="OR159659">
    <property type="protein sequence ID" value="WKW85531.1"/>
    <property type="molecule type" value="Genomic_DNA"/>
</dbReference>
<name>A0ACD4ULJ6_9CAUD</name>
<gene>
    <name evidence="1" type="primary">79</name>
    <name evidence="1" type="ORF">SEA_REYNAULD_79</name>
</gene>
<organism evidence="1 2">
    <name type="scientific">Rhodococcus phage Reynauld</name>
    <dbReference type="NCBI Taxonomy" id="3062845"/>
    <lineage>
        <taxon>Viruses</taxon>
        <taxon>Duplodnaviria</taxon>
        <taxon>Heunggongvirae</taxon>
        <taxon>Uroviricota</taxon>
        <taxon>Caudoviricetes</taxon>
        <taxon>Caudoviricetes incertae sedis</taxon>
        <taxon>Reynauldvirus</taxon>
        <taxon>Reynauldvirus reynauld</taxon>
    </lineage>
</organism>
<evidence type="ECO:0000313" key="2">
    <source>
        <dbReference type="Proteomes" id="UP001654496"/>
    </source>
</evidence>